<evidence type="ECO:0000313" key="2">
    <source>
        <dbReference type="Proteomes" id="UP000033636"/>
    </source>
</evidence>
<dbReference type="EMBL" id="JZWT02000024">
    <property type="protein sequence ID" value="MFB6491193.1"/>
    <property type="molecule type" value="Genomic_DNA"/>
</dbReference>
<reference evidence="1" key="1">
    <citation type="submission" date="2024-07" db="EMBL/GenBank/DDBJ databases">
        <title>Metagenome and Metagenome-Assembled Genomes of Archaea from a hot spring from the geothermal field of Los Azufres, Mexico.</title>
        <authorList>
            <person name="Marin-Paredes R."/>
            <person name="Martinez-Romero E."/>
            <person name="Servin-Garciduenas L.E."/>
        </authorList>
    </citation>
    <scope>NUCLEOTIDE SEQUENCE</scope>
</reference>
<evidence type="ECO:0000313" key="1">
    <source>
        <dbReference type="EMBL" id="MFB6491193.1"/>
    </source>
</evidence>
<protein>
    <submittedName>
        <fullName evidence="1">Uncharacterized protein</fullName>
    </submittedName>
</protein>
<gene>
    <name evidence="1" type="ORF">TU35_008175</name>
</gene>
<sequence length="167" mass="18031">MDFKAALAGVHFSIAAGLLIAGLLIAFWAGLPIESIPSASVMAVLIVIAVLVYRRFSRFVRSRVFIYGTPITIAGEAVGVAAIAASSWLGVILVAAFYIGEPIVGYYVYKELRSALDAAWTRVFYAGALLYALTLPAAVFGLFYVPLAFDLIKSIALFRLRAELLHK</sequence>
<name>A0ACC6V2M5_9CREN</name>
<comment type="caution">
    <text evidence="1">The sequence shown here is derived from an EMBL/GenBank/DDBJ whole genome shotgun (WGS) entry which is preliminary data.</text>
</comment>
<dbReference type="Proteomes" id="UP000033636">
    <property type="component" value="Unassembled WGS sequence"/>
</dbReference>
<accession>A0ACC6V2M5</accession>
<proteinExistence type="predicted"/>
<organism evidence="1 2">
    <name type="scientific">Thermoproteus sp. AZ2</name>
    <dbReference type="NCBI Taxonomy" id="1609232"/>
    <lineage>
        <taxon>Archaea</taxon>
        <taxon>Thermoproteota</taxon>
        <taxon>Thermoprotei</taxon>
        <taxon>Thermoproteales</taxon>
        <taxon>Thermoproteaceae</taxon>
        <taxon>Thermoproteus</taxon>
    </lineage>
</organism>